<evidence type="ECO:0000256" key="2">
    <source>
        <dbReference type="ARBA" id="ARBA00022643"/>
    </source>
</evidence>
<dbReference type="STRING" id="1126833.VN24_09460"/>
<accession>A0A0D5NIH2</accession>
<sequence length="356" mass="39709">MSLHFSWFTPTNGDGARIGLPKPEREPSLNYIVNVAKMAEHVGFDGILIPVGTPFLDSWMVGSAVVHHTSRIRPLIAIRPGFIAPSLSAKMAATLDRFSGGRIDINIVTGGSPHELGQDGDFLPHDERYERTKDFMGVLQTLWNDQHVDYEGPYFSLKDAQLVPSSIQPRIPAFFGGASEQGKEAAAQYGDVYLQWGEDVEEVGKQIEDVRAKAAKYGRTLEYGIRIHVIVRETEREAWEAAERLVADIDPAVEQRMSSYYREADSVAQQRMSRLLQGDYRFGKHKWAGIGRVRKGAGTAVVGNPEQVREGLQEYIDIGVTHFILSGFPHLEEAQRVGQLLLPQFKDRRTGSVSYA</sequence>
<feature type="domain" description="Luciferase-like" evidence="5">
    <location>
        <begin position="4"/>
        <end position="322"/>
    </location>
</feature>
<dbReference type="Pfam" id="PF00296">
    <property type="entry name" value="Bac_luciferase"/>
    <property type="match status" value="1"/>
</dbReference>
<dbReference type="GO" id="GO:0008726">
    <property type="term" value="F:alkanesulfonate monooxygenase activity"/>
    <property type="evidence" value="ECO:0007669"/>
    <property type="project" value="TreeGrafter"/>
</dbReference>
<dbReference type="OrthoDB" id="9814695at2"/>
<dbReference type="CDD" id="cd01094">
    <property type="entry name" value="Alkanesulfonate_monoxygenase"/>
    <property type="match status" value="1"/>
</dbReference>
<dbReference type="InterPro" id="IPR050172">
    <property type="entry name" value="SsuD_RutA_monooxygenase"/>
</dbReference>
<dbReference type="AlphaFoldDB" id="A0A0D5NIH2"/>
<dbReference type="Gene3D" id="3.20.20.30">
    <property type="entry name" value="Luciferase-like domain"/>
    <property type="match status" value="1"/>
</dbReference>
<evidence type="ECO:0000259" key="5">
    <source>
        <dbReference type="Pfam" id="PF00296"/>
    </source>
</evidence>
<evidence type="ECO:0000313" key="7">
    <source>
        <dbReference type="Proteomes" id="UP000032633"/>
    </source>
</evidence>
<name>A0A0D5NIH2_9BACL</name>
<reference evidence="7" key="2">
    <citation type="submission" date="2015-03" db="EMBL/GenBank/DDBJ databases">
        <title>Genome sequence of Paenibacillus beijingensis strain DSM 24997T.</title>
        <authorList>
            <person name="Kwak Y."/>
            <person name="Shin J.-H."/>
        </authorList>
    </citation>
    <scope>NUCLEOTIDE SEQUENCE [LARGE SCALE GENOMIC DNA]</scope>
    <source>
        <strain evidence="7">DSM 24997</strain>
    </source>
</reference>
<evidence type="ECO:0000256" key="4">
    <source>
        <dbReference type="ARBA" id="ARBA00023033"/>
    </source>
</evidence>
<keyword evidence="1" id="KW-0285">Flavoprotein</keyword>
<keyword evidence="7" id="KW-1185">Reference proteome</keyword>
<dbReference type="GO" id="GO:0046306">
    <property type="term" value="P:alkanesulfonate catabolic process"/>
    <property type="evidence" value="ECO:0007669"/>
    <property type="project" value="TreeGrafter"/>
</dbReference>
<dbReference type="PANTHER" id="PTHR42847">
    <property type="entry name" value="ALKANESULFONATE MONOOXYGENASE"/>
    <property type="match status" value="1"/>
</dbReference>
<evidence type="ECO:0000256" key="1">
    <source>
        <dbReference type="ARBA" id="ARBA00022630"/>
    </source>
</evidence>
<evidence type="ECO:0000313" key="6">
    <source>
        <dbReference type="EMBL" id="AJY74772.1"/>
    </source>
</evidence>
<organism evidence="6 7">
    <name type="scientific">Paenibacillus beijingensis</name>
    <dbReference type="NCBI Taxonomy" id="1126833"/>
    <lineage>
        <taxon>Bacteria</taxon>
        <taxon>Bacillati</taxon>
        <taxon>Bacillota</taxon>
        <taxon>Bacilli</taxon>
        <taxon>Bacillales</taxon>
        <taxon>Paenibacillaceae</taxon>
        <taxon>Paenibacillus</taxon>
    </lineage>
</organism>
<evidence type="ECO:0000256" key="3">
    <source>
        <dbReference type="ARBA" id="ARBA00023002"/>
    </source>
</evidence>
<keyword evidence="3" id="KW-0560">Oxidoreductase</keyword>
<protein>
    <submittedName>
        <fullName evidence="6">Luciferase</fullName>
    </submittedName>
</protein>
<dbReference type="Proteomes" id="UP000032633">
    <property type="component" value="Chromosome"/>
</dbReference>
<proteinExistence type="predicted"/>
<dbReference type="InterPro" id="IPR011251">
    <property type="entry name" value="Luciferase-like_dom"/>
</dbReference>
<dbReference type="EMBL" id="CP011058">
    <property type="protein sequence ID" value="AJY74772.1"/>
    <property type="molecule type" value="Genomic_DNA"/>
</dbReference>
<keyword evidence="4" id="KW-0503">Monooxygenase</keyword>
<dbReference type="PATRIC" id="fig|1126833.4.peg.2092"/>
<gene>
    <name evidence="6" type="ORF">VN24_09460</name>
</gene>
<reference evidence="6 7" key="1">
    <citation type="journal article" date="2015" name="J. Biotechnol.">
        <title>Complete genome sequence of Paenibacillus beijingensis 7188(T) (=DSM 24997(T)), a novel rhizobacterium from jujube garden soil.</title>
        <authorList>
            <person name="Kwak Y."/>
            <person name="Shin J.H."/>
        </authorList>
    </citation>
    <scope>NUCLEOTIDE SEQUENCE [LARGE SCALE GENOMIC DNA]</scope>
    <source>
        <strain evidence="6 7">DSM 24997</strain>
    </source>
</reference>
<dbReference type="PANTHER" id="PTHR42847:SF4">
    <property type="entry name" value="ALKANESULFONATE MONOOXYGENASE-RELATED"/>
    <property type="match status" value="1"/>
</dbReference>
<dbReference type="RefSeq" id="WP_045670205.1">
    <property type="nucleotide sequence ID" value="NZ_CP011058.1"/>
</dbReference>
<dbReference type="HOGENOM" id="CLU_027853_1_0_9"/>
<dbReference type="InterPro" id="IPR036661">
    <property type="entry name" value="Luciferase-like_sf"/>
</dbReference>
<dbReference type="SUPFAM" id="SSF51679">
    <property type="entry name" value="Bacterial luciferase-like"/>
    <property type="match status" value="1"/>
</dbReference>
<keyword evidence="2" id="KW-0288">FMN</keyword>
<dbReference type="KEGG" id="pbj:VN24_09460"/>